<evidence type="ECO:0000313" key="2">
    <source>
        <dbReference type="EMBL" id="SVD81361.1"/>
    </source>
</evidence>
<organism evidence="2">
    <name type="scientific">marine metagenome</name>
    <dbReference type="NCBI Taxonomy" id="408172"/>
    <lineage>
        <taxon>unclassified sequences</taxon>
        <taxon>metagenomes</taxon>
        <taxon>ecological metagenomes</taxon>
    </lineage>
</organism>
<gene>
    <name evidence="2" type="ORF">METZ01_LOCUS434215</name>
</gene>
<dbReference type="EMBL" id="UINC01174972">
    <property type="protein sequence ID" value="SVD81361.1"/>
    <property type="molecule type" value="Genomic_DNA"/>
</dbReference>
<protein>
    <recommendedName>
        <fullName evidence="1">YjeF N-terminal domain-containing protein</fullName>
    </recommendedName>
</protein>
<evidence type="ECO:0000259" key="1">
    <source>
        <dbReference type="PROSITE" id="PS51385"/>
    </source>
</evidence>
<dbReference type="InterPro" id="IPR036652">
    <property type="entry name" value="YjeF_N_dom_sf"/>
</dbReference>
<name>A0A382YEP8_9ZZZZ</name>
<reference evidence="2" key="1">
    <citation type="submission" date="2018-05" db="EMBL/GenBank/DDBJ databases">
        <authorList>
            <person name="Lanie J.A."/>
            <person name="Ng W.-L."/>
            <person name="Kazmierczak K.M."/>
            <person name="Andrzejewski T.M."/>
            <person name="Davidsen T.M."/>
            <person name="Wayne K.J."/>
            <person name="Tettelin H."/>
            <person name="Glass J.I."/>
            <person name="Rusch D."/>
            <person name="Podicherti R."/>
            <person name="Tsui H.-C.T."/>
            <person name="Winkler M.E."/>
        </authorList>
    </citation>
    <scope>NUCLEOTIDE SEQUENCE</scope>
</reference>
<feature type="domain" description="YjeF N-terminal" evidence="1">
    <location>
        <begin position="14"/>
        <end position="157"/>
    </location>
</feature>
<feature type="non-terminal residue" evidence="2">
    <location>
        <position position="157"/>
    </location>
</feature>
<dbReference type="InterPro" id="IPR004443">
    <property type="entry name" value="YjeF_N_dom"/>
</dbReference>
<accession>A0A382YEP8</accession>
<proteinExistence type="predicted"/>
<dbReference type="Pfam" id="PF03853">
    <property type="entry name" value="YjeF_N"/>
    <property type="match status" value="1"/>
</dbReference>
<dbReference type="Gene3D" id="3.40.50.10260">
    <property type="entry name" value="YjeF N-terminal domain"/>
    <property type="match status" value="1"/>
</dbReference>
<dbReference type="PROSITE" id="PS51385">
    <property type="entry name" value="YJEF_N"/>
    <property type="match status" value="1"/>
</dbReference>
<dbReference type="SUPFAM" id="SSF64153">
    <property type="entry name" value="YjeF N-terminal domain-like"/>
    <property type="match status" value="1"/>
</dbReference>
<dbReference type="AlphaFoldDB" id="A0A382YEP8"/>
<sequence length="157" mass="17856">MQPTHNIKRLEQAISSQEMRLFEKNEFLKKESYFFMKNAGRQVFNLIRKNFKNKQPIIVLCGPGNNGGDGFIIAKYLKNYGYKTEVYASSNKKSYKGDALKALTEYEGKIKKISSFRIRKNALIVDALFGTGLTRNIKGVLKKVFSISTDKTVNPTS</sequence>